<proteinExistence type="predicted"/>
<organism evidence="2">
    <name type="scientific">Aspergillus arachidicola</name>
    <dbReference type="NCBI Taxonomy" id="656916"/>
    <lineage>
        <taxon>Eukaryota</taxon>
        <taxon>Fungi</taxon>
        <taxon>Dikarya</taxon>
        <taxon>Ascomycota</taxon>
        <taxon>Pezizomycotina</taxon>
        <taxon>Eurotiomycetes</taxon>
        <taxon>Eurotiomycetidae</taxon>
        <taxon>Eurotiales</taxon>
        <taxon>Aspergillaceae</taxon>
        <taxon>Aspergillus</taxon>
        <taxon>Aspergillus subgen. Circumdati</taxon>
    </lineage>
</organism>
<keyword evidence="1" id="KW-0812">Transmembrane</keyword>
<reference evidence="2" key="1">
    <citation type="submission" date="2019-04" db="EMBL/GenBank/DDBJ databases">
        <title>Friends and foes A comparative genomics study of 23 Aspergillus species from section Flavi.</title>
        <authorList>
            <consortium name="DOE Joint Genome Institute"/>
            <person name="Kjaerbolling I."/>
            <person name="Vesth T."/>
            <person name="Frisvad J.C."/>
            <person name="Nybo J.L."/>
            <person name="Theobald S."/>
            <person name="Kildgaard S."/>
            <person name="Isbrandt T."/>
            <person name="Kuo A."/>
            <person name="Sato A."/>
            <person name="Lyhne E.K."/>
            <person name="Kogle M.E."/>
            <person name="Wiebenga A."/>
            <person name="Kun R.S."/>
            <person name="Lubbers R.J."/>
            <person name="Makela M.R."/>
            <person name="Barry K."/>
            <person name="Chovatia M."/>
            <person name="Clum A."/>
            <person name="Daum C."/>
            <person name="Haridas S."/>
            <person name="He G."/>
            <person name="LaButti K."/>
            <person name="Lipzen A."/>
            <person name="Mondo S."/>
            <person name="Riley R."/>
            <person name="Salamov A."/>
            <person name="Simmons B.A."/>
            <person name="Magnuson J.K."/>
            <person name="Henrissat B."/>
            <person name="Mortensen U.H."/>
            <person name="Larsen T.O."/>
            <person name="Devries R.P."/>
            <person name="Grigoriev I.V."/>
            <person name="Machida M."/>
            <person name="Baker S.E."/>
            <person name="Andersen M.R."/>
        </authorList>
    </citation>
    <scope>NUCLEOTIDE SEQUENCE</scope>
    <source>
        <strain evidence="2">CBS 117612</strain>
    </source>
</reference>
<keyword evidence="1" id="KW-0472">Membrane</keyword>
<dbReference type="Proteomes" id="UP000325558">
    <property type="component" value="Unassembled WGS sequence"/>
</dbReference>
<gene>
    <name evidence="2" type="ORF">BDV24DRAFT_121061</name>
</gene>
<evidence type="ECO:0000256" key="1">
    <source>
        <dbReference type="SAM" id="Phobius"/>
    </source>
</evidence>
<protein>
    <submittedName>
        <fullName evidence="2">Uncharacterized protein</fullName>
    </submittedName>
</protein>
<keyword evidence="1" id="KW-1133">Transmembrane helix</keyword>
<sequence>MWIYINRACSSVYIAFTTTFYIILYSHWLDHFAGQGNWISCTKSLAKLDKNLTSMLRGRTAIRPGVERRIGVQLSSTLG</sequence>
<dbReference type="EMBL" id="ML737112">
    <property type="protein sequence ID" value="KAE8347601.1"/>
    <property type="molecule type" value="Genomic_DNA"/>
</dbReference>
<evidence type="ECO:0000313" key="2">
    <source>
        <dbReference type="EMBL" id="KAE8347601.1"/>
    </source>
</evidence>
<name>A0A5N6YQB8_9EURO</name>
<accession>A0A5N6YQB8</accession>
<dbReference type="AlphaFoldDB" id="A0A5N6YQB8"/>
<feature type="transmembrane region" description="Helical" evidence="1">
    <location>
        <begin position="12"/>
        <end position="29"/>
    </location>
</feature>